<comment type="similarity">
    <text evidence="10">Belongs to the MurCDEF family. MurF subfamily.</text>
</comment>
<dbReference type="SUPFAM" id="SSF63418">
    <property type="entry name" value="MurE/MurF N-terminal domain"/>
    <property type="match status" value="1"/>
</dbReference>
<feature type="domain" description="Mur ligase central" evidence="13">
    <location>
        <begin position="109"/>
        <end position="293"/>
    </location>
</feature>
<keyword evidence="3 10" id="KW-0132">Cell division</keyword>
<dbReference type="GO" id="GO:0005737">
    <property type="term" value="C:cytoplasm"/>
    <property type="evidence" value="ECO:0007669"/>
    <property type="project" value="UniProtKB-SubCell"/>
</dbReference>
<keyword evidence="7 10" id="KW-0573">Peptidoglycan synthesis</keyword>
<feature type="domain" description="Mur ligase C-terminal" evidence="12">
    <location>
        <begin position="317"/>
        <end position="443"/>
    </location>
</feature>
<organism evidence="14 15">
    <name type="scientific">Secundilactobacillus kimchicus JCM 15530</name>
    <dbReference type="NCBI Taxonomy" id="1302272"/>
    <lineage>
        <taxon>Bacteria</taxon>
        <taxon>Bacillati</taxon>
        <taxon>Bacillota</taxon>
        <taxon>Bacilli</taxon>
        <taxon>Lactobacillales</taxon>
        <taxon>Lactobacillaceae</taxon>
        <taxon>Secundilactobacillus</taxon>
    </lineage>
</organism>
<dbReference type="GO" id="GO:0047480">
    <property type="term" value="F:UDP-N-acetylmuramoyl-tripeptide-D-alanyl-D-alanine ligase activity"/>
    <property type="evidence" value="ECO:0007669"/>
    <property type="project" value="UniProtKB-UniRule"/>
</dbReference>
<feature type="binding site" evidence="10">
    <location>
        <begin position="111"/>
        <end position="117"/>
    </location>
    <ligand>
        <name>ATP</name>
        <dbReference type="ChEBI" id="CHEBI:30616"/>
    </ligand>
</feature>
<evidence type="ECO:0000259" key="13">
    <source>
        <dbReference type="Pfam" id="PF08245"/>
    </source>
</evidence>
<dbReference type="Gene3D" id="3.40.1390.10">
    <property type="entry name" value="MurE/MurF, N-terminal domain"/>
    <property type="match status" value="1"/>
</dbReference>
<evidence type="ECO:0000313" key="14">
    <source>
        <dbReference type="EMBL" id="KRK47020.1"/>
    </source>
</evidence>
<keyword evidence="15" id="KW-1185">Reference proteome</keyword>
<dbReference type="STRING" id="1302272.FC96_GL000786"/>
<dbReference type="GO" id="GO:0009252">
    <property type="term" value="P:peptidoglycan biosynthetic process"/>
    <property type="evidence" value="ECO:0007669"/>
    <property type="project" value="UniProtKB-UniRule"/>
</dbReference>
<evidence type="ECO:0000256" key="4">
    <source>
        <dbReference type="ARBA" id="ARBA00022741"/>
    </source>
</evidence>
<evidence type="ECO:0000256" key="9">
    <source>
        <dbReference type="ARBA" id="ARBA00023316"/>
    </source>
</evidence>
<dbReference type="InterPro" id="IPR036565">
    <property type="entry name" value="Mur-like_cat_sf"/>
</dbReference>
<gene>
    <name evidence="10" type="primary">murF</name>
    <name evidence="14" type="ORF">FC96_GL000786</name>
</gene>
<keyword evidence="4 10" id="KW-0547">Nucleotide-binding</keyword>
<dbReference type="EMBL" id="AZCX01000013">
    <property type="protein sequence ID" value="KRK47020.1"/>
    <property type="molecule type" value="Genomic_DNA"/>
</dbReference>
<dbReference type="InterPro" id="IPR035911">
    <property type="entry name" value="MurE/MurF_N"/>
</dbReference>
<evidence type="ECO:0000256" key="11">
    <source>
        <dbReference type="RuleBase" id="RU004136"/>
    </source>
</evidence>
<dbReference type="EC" id="6.3.2.10" evidence="10 11"/>
<evidence type="ECO:0000256" key="6">
    <source>
        <dbReference type="ARBA" id="ARBA00022960"/>
    </source>
</evidence>
<dbReference type="GO" id="GO:0005524">
    <property type="term" value="F:ATP binding"/>
    <property type="evidence" value="ECO:0007669"/>
    <property type="project" value="UniProtKB-UniRule"/>
</dbReference>
<keyword evidence="1 10" id="KW-0963">Cytoplasm</keyword>
<keyword evidence="9 10" id="KW-0961">Cell wall biogenesis/degradation</keyword>
<dbReference type="RefSeq" id="WP_056943116.1">
    <property type="nucleotide sequence ID" value="NZ_AZCX01000013.1"/>
</dbReference>
<evidence type="ECO:0000313" key="15">
    <source>
        <dbReference type="Proteomes" id="UP000050911"/>
    </source>
</evidence>
<dbReference type="PANTHER" id="PTHR43024">
    <property type="entry name" value="UDP-N-ACETYLMURAMOYL-TRIPEPTIDE--D-ALANYL-D-ALANINE LIGASE"/>
    <property type="match status" value="1"/>
</dbReference>
<dbReference type="Gene3D" id="3.40.1190.10">
    <property type="entry name" value="Mur-like, catalytic domain"/>
    <property type="match status" value="1"/>
</dbReference>
<dbReference type="SUPFAM" id="SSF53244">
    <property type="entry name" value="MurD-like peptide ligases, peptide-binding domain"/>
    <property type="match status" value="1"/>
</dbReference>
<comment type="caution">
    <text evidence="14">The sequence shown here is derived from an EMBL/GenBank/DDBJ whole genome shotgun (WGS) entry which is preliminary data.</text>
</comment>
<name>A0A0R1HKI7_9LACO</name>
<dbReference type="HAMAP" id="MF_02019">
    <property type="entry name" value="MurF"/>
    <property type="match status" value="1"/>
</dbReference>
<dbReference type="InterPro" id="IPR036615">
    <property type="entry name" value="Mur_ligase_C_dom_sf"/>
</dbReference>
<evidence type="ECO:0000256" key="2">
    <source>
        <dbReference type="ARBA" id="ARBA00022598"/>
    </source>
</evidence>
<keyword evidence="2 10" id="KW-0436">Ligase</keyword>
<dbReference type="AlphaFoldDB" id="A0A0R1HKI7"/>
<evidence type="ECO:0000256" key="8">
    <source>
        <dbReference type="ARBA" id="ARBA00023306"/>
    </source>
</evidence>
<dbReference type="GO" id="GO:0008766">
    <property type="term" value="F:UDP-N-acetylmuramoylalanyl-D-glutamyl-2,6-diaminopimelate-D-alanyl-D-alanine ligase activity"/>
    <property type="evidence" value="ECO:0007669"/>
    <property type="project" value="RHEA"/>
</dbReference>
<reference evidence="14 15" key="1">
    <citation type="journal article" date="2015" name="Genome Announc.">
        <title>Expanding the biotechnology potential of lactobacilli through comparative genomics of 213 strains and associated genera.</title>
        <authorList>
            <person name="Sun Z."/>
            <person name="Harris H.M."/>
            <person name="McCann A."/>
            <person name="Guo C."/>
            <person name="Argimon S."/>
            <person name="Zhang W."/>
            <person name="Yang X."/>
            <person name="Jeffery I.B."/>
            <person name="Cooney J.C."/>
            <person name="Kagawa T.F."/>
            <person name="Liu W."/>
            <person name="Song Y."/>
            <person name="Salvetti E."/>
            <person name="Wrobel A."/>
            <person name="Rasinkangas P."/>
            <person name="Parkhill J."/>
            <person name="Rea M.C."/>
            <person name="O'Sullivan O."/>
            <person name="Ritari J."/>
            <person name="Douillard F.P."/>
            <person name="Paul Ross R."/>
            <person name="Yang R."/>
            <person name="Briner A.E."/>
            <person name="Felis G.E."/>
            <person name="de Vos W.M."/>
            <person name="Barrangou R."/>
            <person name="Klaenhammer T.R."/>
            <person name="Caufield P.W."/>
            <person name="Cui Y."/>
            <person name="Zhang H."/>
            <person name="O'Toole P.W."/>
        </authorList>
    </citation>
    <scope>NUCLEOTIDE SEQUENCE [LARGE SCALE GENOMIC DNA]</scope>
    <source>
        <strain evidence="14 15">JCM 15530</strain>
    </source>
</reference>
<comment type="pathway">
    <text evidence="10 11">Cell wall biogenesis; peptidoglycan biosynthesis.</text>
</comment>
<dbReference type="PANTHER" id="PTHR43024:SF1">
    <property type="entry name" value="UDP-N-ACETYLMURAMOYL-TRIPEPTIDE--D-ALANYL-D-ALANINE LIGASE"/>
    <property type="match status" value="1"/>
</dbReference>
<dbReference type="GO" id="GO:0008360">
    <property type="term" value="P:regulation of cell shape"/>
    <property type="evidence" value="ECO:0007669"/>
    <property type="project" value="UniProtKB-KW"/>
</dbReference>
<dbReference type="Gene3D" id="3.90.190.20">
    <property type="entry name" value="Mur ligase, C-terminal domain"/>
    <property type="match status" value="1"/>
</dbReference>
<sequence length="457" mass="49589">MKMTLAEIATAVGATNDVTKWADTVVTSVAFDTRELESGALFVPLAGMRDGHEFLAQARTNGAVAAFWKRDRSDTPTDFPVLVVDDPLVALQDLSRHYLRKINPKVVAVTGSNGKTTTKDMVAAILASRFNVTKTKDNFNNEIGVPITILAMESNTEMLVVEMGMDRPGQLTFLSQLTAPDIAVITMIGEAHIEFFGTRDKIADAKMEIIQSLKADGTFIYDGDEPLLTVRAQTVDQQQVTFGQQADNDLYAHEVQSTKTTTSFKTNLWGDLTFKLPMPGDYNVDNALAALAVGHVLAIAPEAAATALWNMDLTKNRTEWVTGSAGEQILSDVYNSNPTAVKEVMKAFSTAATTGQRAVVLGDMLELGVAADSLHAELADCFDPALVSRVYLVGEHMKALYDALEVKYDSTDLFHYAQDEQSALIAQLKQDIKSGDLLLIKGSHGIHLENVLTALTA</sequence>
<comment type="catalytic activity">
    <reaction evidence="10">
        <text>UDP-N-acetyl-alpha-D-muramoyl-L-alanyl-gamma-D-glutamyl-L-lysine + D-alanyl-D-alanine + ATP = UDP-N-acetyl-alpha-D-muramoyl-L-alanyl-gamma-D-glutamyl-L-lysyl-D-alanyl-D-alanine + ADP + phosphate + H(+)</text>
        <dbReference type="Rhea" id="RHEA:16085"/>
        <dbReference type="ChEBI" id="CHEBI:15378"/>
        <dbReference type="ChEBI" id="CHEBI:30616"/>
        <dbReference type="ChEBI" id="CHEBI:43474"/>
        <dbReference type="ChEBI" id="CHEBI:57822"/>
        <dbReference type="ChEBI" id="CHEBI:70758"/>
        <dbReference type="ChEBI" id="CHEBI:83903"/>
        <dbReference type="ChEBI" id="CHEBI:456216"/>
        <dbReference type="EC" id="6.3.2.10"/>
    </reaction>
</comment>
<dbReference type="GO" id="GO:0071555">
    <property type="term" value="P:cell wall organization"/>
    <property type="evidence" value="ECO:0007669"/>
    <property type="project" value="UniProtKB-KW"/>
</dbReference>
<evidence type="ECO:0000256" key="10">
    <source>
        <dbReference type="HAMAP-Rule" id="MF_02019"/>
    </source>
</evidence>
<evidence type="ECO:0000256" key="5">
    <source>
        <dbReference type="ARBA" id="ARBA00022840"/>
    </source>
</evidence>
<dbReference type="Pfam" id="PF08245">
    <property type="entry name" value="Mur_ligase_M"/>
    <property type="match status" value="1"/>
</dbReference>
<evidence type="ECO:0000259" key="12">
    <source>
        <dbReference type="Pfam" id="PF02875"/>
    </source>
</evidence>
<comment type="catalytic activity">
    <reaction evidence="11">
        <text>D-alanyl-D-alanine + UDP-N-acetyl-alpha-D-muramoyl-L-alanyl-gamma-D-glutamyl-meso-2,6-diaminopimelate + ATP = UDP-N-acetyl-alpha-D-muramoyl-L-alanyl-gamma-D-glutamyl-meso-2,6-diaminopimeloyl-D-alanyl-D-alanine + ADP + phosphate + H(+)</text>
        <dbReference type="Rhea" id="RHEA:28374"/>
        <dbReference type="ChEBI" id="CHEBI:15378"/>
        <dbReference type="ChEBI" id="CHEBI:30616"/>
        <dbReference type="ChEBI" id="CHEBI:43474"/>
        <dbReference type="ChEBI" id="CHEBI:57822"/>
        <dbReference type="ChEBI" id="CHEBI:61386"/>
        <dbReference type="ChEBI" id="CHEBI:83905"/>
        <dbReference type="ChEBI" id="CHEBI:456216"/>
        <dbReference type="EC" id="6.3.2.10"/>
    </reaction>
</comment>
<dbReference type="InterPro" id="IPR005863">
    <property type="entry name" value="UDP-N-AcMur_synth"/>
</dbReference>
<dbReference type="Pfam" id="PF02875">
    <property type="entry name" value="Mur_ligase_C"/>
    <property type="match status" value="1"/>
</dbReference>
<dbReference type="Proteomes" id="UP000050911">
    <property type="component" value="Unassembled WGS sequence"/>
</dbReference>
<evidence type="ECO:0000256" key="7">
    <source>
        <dbReference type="ARBA" id="ARBA00022984"/>
    </source>
</evidence>
<dbReference type="SUPFAM" id="SSF53623">
    <property type="entry name" value="MurD-like peptide ligases, catalytic domain"/>
    <property type="match status" value="1"/>
</dbReference>
<proteinExistence type="inferred from homology"/>
<dbReference type="InterPro" id="IPR004101">
    <property type="entry name" value="Mur_ligase_C"/>
</dbReference>
<comment type="function">
    <text evidence="10 11">Involved in cell wall formation. Catalyzes the final step in the synthesis of UDP-N-acetylmuramoyl-pentapeptide, the precursor of murein.</text>
</comment>
<keyword evidence="8 10" id="KW-0131">Cell cycle</keyword>
<dbReference type="PATRIC" id="fig|1302272.5.peg.786"/>
<dbReference type="InterPro" id="IPR051046">
    <property type="entry name" value="MurCDEF_CellWall_CoF430Synth"/>
</dbReference>
<comment type="subcellular location">
    <subcellularLocation>
        <location evidence="10 11">Cytoplasm</location>
    </subcellularLocation>
</comment>
<dbReference type="GO" id="GO:0051301">
    <property type="term" value="P:cell division"/>
    <property type="evidence" value="ECO:0007669"/>
    <property type="project" value="UniProtKB-KW"/>
</dbReference>
<evidence type="ECO:0000256" key="3">
    <source>
        <dbReference type="ARBA" id="ARBA00022618"/>
    </source>
</evidence>
<keyword evidence="6 10" id="KW-0133">Cell shape</keyword>
<keyword evidence="5 10" id="KW-0067">ATP-binding</keyword>
<dbReference type="NCBIfam" id="TIGR01143">
    <property type="entry name" value="murF"/>
    <property type="match status" value="1"/>
</dbReference>
<accession>A0A0R1HKI7</accession>
<dbReference type="UniPathway" id="UPA00219"/>
<dbReference type="OrthoDB" id="9801978at2"/>
<dbReference type="InterPro" id="IPR013221">
    <property type="entry name" value="Mur_ligase_cen"/>
</dbReference>
<protein>
    <recommendedName>
        <fullName evidence="10 11">UDP-N-acetylmuramoyl-tripeptide--D-alanyl-D-alanine ligase</fullName>
        <ecNumber evidence="10 11">6.3.2.10</ecNumber>
    </recommendedName>
    <alternativeName>
        <fullName evidence="10">D-alanyl-D-alanine-adding enzyme</fullName>
    </alternativeName>
</protein>
<evidence type="ECO:0000256" key="1">
    <source>
        <dbReference type="ARBA" id="ARBA00022490"/>
    </source>
</evidence>